<sequence length="482" mass="50661">MIRASIFRSIYIEAMRRITTLVPAALGLLALTLGMTSCKTKQVELEDFQIYDNQITAFALSTDEATLKEAVSAIPFVIRNTATGAIYNTQALPYSSADYNVHLRMAKAASNATVEVILSDGTTVAWKDATQTFKSSDLLKGIQLRITTAGSGTSTNTYTYKVTFKRYQQDPHAFAWSEASVTGLPAFSSTFSQVELSGNSGALYYVKADGTNAVSSFTTPTGAWTTSSLTGLGSGERLSSLLTYGGKLYATTSGSRLYEASALGTAFTAKTFPTTATPQTLLGGLSVDGKPTLALVGKTAAGATTFLGYNISAGTISTIGETPSTSFPTAGSTLSYELTGSSYDGAALYVSGGRTADGKASPNLWATTNGTAWLIVGGKTQAGVSAVSQSQAYVESQKRIYRFVSTASTLELYISDDRGATWQEARTVAFSGLTRTDFAGYPLVAFPSSDGETVYLLRGAKTAGESAKLFVGKFGGLKTVTE</sequence>
<dbReference type="AlphaFoldDB" id="A0A134B853"/>
<evidence type="ECO:0000259" key="2">
    <source>
        <dbReference type="Pfam" id="PF25852"/>
    </source>
</evidence>
<dbReference type="Proteomes" id="UP000070224">
    <property type="component" value="Unassembled WGS sequence"/>
</dbReference>
<feature type="domain" description="DUF6242" evidence="2">
    <location>
        <begin position="170"/>
        <end position="461"/>
    </location>
</feature>
<proteinExistence type="predicted"/>
<name>A0A134B853_9PORP</name>
<evidence type="ECO:0008006" key="5">
    <source>
        <dbReference type="Google" id="ProtNLM"/>
    </source>
</evidence>
<dbReference type="Pfam" id="PF19755">
    <property type="entry name" value="DUF6242"/>
    <property type="match status" value="1"/>
</dbReference>
<comment type="caution">
    <text evidence="3">The sequence shown here is derived from an EMBL/GenBank/DDBJ whole genome shotgun (WGS) entry which is preliminary data.</text>
</comment>
<dbReference type="InterPro" id="IPR046209">
    <property type="entry name" value="DUF6242_N"/>
</dbReference>
<protein>
    <recommendedName>
        <fullName evidence="5">BNR/Asp-box repeat protein</fullName>
    </recommendedName>
</protein>
<dbReference type="Pfam" id="PF25852">
    <property type="entry name" value="DUF6242_C"/>
    <property type="match status" value="1"/>
</dbReference>
<evidence type="ECO:0000313" key="3">
    <source>
        <dbReference type="EMBL" id="KXB76113.1"/>
    </source>
</evidence>
<feature type="domain" description="DUF6242" evidence="1">
    <location>
        <begin position="58"/>
        <end position="162"/>
    </location>
</feature>
<dbReference type="EMBL" id="LSDK01000077">
    <property type="protein sequence ID" value="KXB76113.1"/>
    <property type="molecule type" value="Genomic_DNA"/>
</dbReference>
<accession>A0A134B853</accession>
<gene>
    <name evidence="3" type="ORF">HMPREF3185_01143</name>
</gene>
<reference evidence="4" key="1">
    <citation type="submission" date="2016-01" db="EMBL/GenBank/DDBJ databases">
        <authorList>
            <person name="Mitreva M."/>
            <person name="Pepin K.H."/>
            <person name="Mihindukulasuriya K.A."/>
            <person name="Fulton R."/>
            <person name="Fronick C."/>
            <person name="O'Laughlin M."/>
            <person name="Miner T."/>
            <person name="Herter B."/>
            <person name="Rosa B.A."/>
            <person name="Cordes M."/>
            <person name="Tomlinson C."/>
            <person name="Wollam A."/>
            <person name="Palsikar V.B."/>
            <person name="Mardis E.R."/>
            <person name="Wilson R.K."/>
        </authorList>
    </citation>
    <scope>NUCLEOTIDE SEQUENCE [LARGE SCALE GENOMIC DNA]</scope>
    <source>
        <strain evidence="4">KA00683</strain>
    </source>
</reference>
<keyword evidence="4" id="KW-1185">Reference proteome</keyword>
<dbReference type="InterPro" id="IPR058667">
    <property type="entry name" value="DUF6242_C"/>
</dbReference>
<evidence type="ECO:0000259" key="1">
    <source>
        <dbReference type="Pfam" id="PF19755"/>
    </source>
</evidence>
<dbReference type="SUPFAM" id="SSF50939">
    <property type="entry name" value="Sialidases"/>
    <property type="match status" value="1"/>
</dbReference>
<dbReference type="InterPro" id="IPR036278">
    <property type="entry name" value="Sialidase_sf"/>
</dbReference>
<dbReference type="PATRIC" id="fig|322095.3.peg.1127"/>
<organism evidence="3 4">
    <name type="scientific">Porphyromonas somerae</name>
    <dbReference type="NCBI Taxonomy" id="322095"/>
    <lineage>
        <taxon>Bacteria</taxon>
        <taxon>Pseudomonadati</taxon>
        <taxon>Bacteroidota</taxon>
        <taxon>Bacteroidia</taxon>
        <taxon>Bacteroidales</taxon>
        <taxon>Porphyromonadaceae</taxon>
        <taxon>Porphyromonas</taxon>
    </lineage>
</organism>
<dbReference type="STRING" id="322095.HMPREF3185_01143"/>
<evidence type="ECO:0000313" key="4">
    <source>
        <dbReference type="Proteomes" id="UP000070224"/>
    </source>
</evidence>